<dbReference type="EMBL" id="KT454805">
    <property type="protein sequence ID" value="ALH47066.1"/>
    <property type="molecule type" value="Genomic_DNA"/>
</dbReference>
<evidence type="ECO:0000313" key="1">
    <source>
        <dbReference type="EMBL" id="ALH47066.1"/>
    </source>
</evidence>
<dbReference type="GeneID" id="26626616"/>
<reference evidence="1 2" key="1">
    <citation type="journal article" date="2017" name="MBio">
        <title>Novel 'Superspreader' Bacteriophages Promote Horizontal Gene Transfer by Transformation.</title>
        <authorList>
            <person name="Keen E.C."/>
            <person name="Bliskovsky V.V."/>
            <person name="Malagon F."/>
            <person name="Baker J.D."/>
            <person name="Prince J.S."/>
            <person name="Klaus J.S."/>
            <person name="Adhya S.L."/>
        </authorList>
    </citation>
    <scope>NUCLEOTIDE SEQUENCE [LARGE SCALE GENOMIC DNA]</scope>
</reference>
<dbReference type="RefSeq" id="YP_009199426.1">
    <property type="nucleotide sequence ID" value="NC_028808.2"/>
</dbReference>
<accession>A0A0N7GFM3</accession>
<dbReference type="KEGG" id="vg:26626616"/>
<organism evidence="1 2">
    <name type="scientific">Escherichia phage phiSUSP1</name>
    <dbReference type="NCBI Taxonomy" id="1718606"/>
    <lineage>
        <taxon>Viruses</taxon>
        <taxon>Duplodnaviria</taxon>
        <taxon>Heunggongvirae</taxon>
        <taxon>Uroviricota</taxon>
        <taxon>Caudoviricetes</taxon>
        <taxon>Andersonviridae</taxon>
        <taxon>Ounavirinae</taxon>
        <taxon>Mooglevirus</taxon>
        <taxon>Mooglevirus susp1</taxon>
        <taxon>Suspvirus SUSP1</taxon>
    </lineage>
</organism>
<protein>
    <submittedName>
        <fullName evidence="1">Uncharacterized protein</fullName>
    </submittedName>
</protein>
<dbReference type="OrthoDB" id="25992at10239"/>
<proteinExistence type="predicted"/>
<sequence>MKKNHCRKNYGEVLDDEGYAIFRVYCADDSEVDKALDDHINGTRENVRATNIDSLIDTSRKRRKKDE</sequence>
<keyword evidence="2" id="KW-1185">Reference proteome</keyword>
<evidence type="ECO:0000313" key="2">
    <source>
        <dbReference type="Proteomes" id="UP000202424"/>
    </source>
</evidence>
<dbReference type="Proteomes" id="UP000202424">
    <property type="component" value="Segment"/>
</dbReference>
<name>A0A0N7GFM3_9CAUD</name>